<evidence type="ECO:0000256" key="3">
    <source>
        <dbReference type="ARBA" id="ARBA00022448"/>
    </source>
</evidence>
<dbReference type="FunFam" id="3.40.50.300:FF:000224">
    <property type="entry name" value="Energy-coupling factor transporter ATP-binding protein EcfA"/>
    <property type="match status" value="1"/>
</dbReference>
<dbReference type="AlphaFoldDB" id="A0A6B1DE19"/>
<evidence type="ECO:0000256" key="1">
    <source>
        <dbReference type="ARBA" id="ARBA00004236"/>
    </source>
</evidence>
<dbReference type="SMART" id="SM00382">
    <property type="entry name" value="AAA"/>
    <property type="match status" value="1"/>
</dbReference>
<dbReference type="PROSITE" id="PS50893">
    <property type="entry name" value="ABC_TRANSPORTER_2"/>
    <property type="match status" value="1"/>
</dbReference>
<protein>
    <submittedName>
        <fullName evidence="10">ATP-binding cassette domain-containing protein</fullName>
    </submittedName>
</protein>
<dbReference type="Pfam" id="PF00005">
    <property type="entry name" value="ABC_tran"/>
    <property type="match status" value="1"/>
</dbReference>
<name>A0A6B1DE19_9CHLR</name>
<dbReference type="InterPro" id="IPR027417">
    <property type="entry name" value="P-loop_NTPase"/>
</dbReference>
<evidence type="ECO:0000256" key="2">
    <source>
        <dbReference type="ARBA" id="ARBA00005417"/>
    </source>
</evidence>
<evidence type="ECO:0000256" key="5">
    <source>
        <dbReference type="ARBA" id="ARBA00022741"/>
    </source>
</evidence>
<accession>A0A6B1DE19</accession>
<organism evidence="10">
    <name type="scientific">Caldilineaceae bacterium SB0661_bin_32</name>
    <dbReference type="NCBI Taxonomy" id="2605255"/>
    <lineage>
        <taxon>Bacteria</taxon>
        <taxon>Bacillati</taxon>
        <taxon>Chloroflexota</taxon>
        <taxon>Caldilineae</taxon>
        <taxon>Caldilineales</taxon>
        <taxon>Caldilineaceae</taxon>
    </lineage>
</organism>
<comment type="similarity">
    <text evidence="2">Belongs to the ABC transporter superfamily.</text>
</comment>
<dbReference type="GO" id="GO:0042626">
    <property type="term" value="F:ATPase-coupled transmembrane transporter activity"/>
    <property type="evidence" value="ECO:0007669"/>
    <property type="project" value="TreeGrafter"/>
</dbReference>
<dbReference type="Gene3D" id="3.40.50.300">
    <property type="entry name" value="P-loop containing nucleotide triphosphate hydrolases"/>
    <property type="match status" value="1"/>
</dbReference>
<dbReference type="EMBL" id="VXMH01000119">
    <property type="protein sequence ID" value="MYC97505.1"/>
    <property type="molecule type" value="Genomic_DNA"/>
</dbReference>
<evidence type="ECO:0000256" key="4">
    <source>
        <dbReference type="ARBA" id="ARBA00022475"/>
    </source>
</evidence>
<keyword evidence="3" id="KW-0813">Transport</keyword>
<dbReference type="InterPro" id="IPR003593">
    <property type="entry name" value="AAA+_ATPase"/>
</dbReference>
<dbReference type="PANTHER" id="PTHR43553">
    <property type="entry name" value="HEAVY METAL TRANSPORTER"/>
    <property type="match status" value="1"/>
</dbReference>
<dbReference type="GO" id="GO:0043190">
    <property type="term" value="C:ATP-binding cassette (ABC) transporter complex"/>
    <property type="evidence" value="ECO:0007669"/>
    <property type="project" value="TreeGrafter"/>
</dbReference>
<dbReference type="GO" id="GO:0016887">
    <property type="term" value="F:ATP hydrolysis activity"/>
    <property type="evidence" value="ECO:0007669"/>
    <property type="project" value="InterPro"/>
</dbReference>
<comment type="caution">
    <text evidence="10">The sequence shown here is derived from an EMBL/GenBank/DDBJ whole genome shotgun (WGS) entry which is preliminary data.</text>
</comment>
<dbReference type="GO" id="GO:0005524">
    <property type="term" value="F:ATP binding"/>
    <property type="evidence" value="ECO:0007669"/>
    <property type="project" value="UniProtKB-KW"/>
</dbReference>
<dbReference type="InterPro" id="IPR003439">
    <property type="entry name" value="ABC_transporter-like_ATP-bd"/>
</dbReference>
<reference evidence="10" key="1">
    <citation type="submission" date="2019-09" db="EMBL/GenBank/DDBJ databases">
        <title>Characterisation of the sponge microbiome using genome-centric metagenomics.</title>
        <authorList>
            <person name="Engelberts J.P."/>
            <person name="Robbins S.J."/>
            <person name="De Goeij J.M."/>
            <person name="Aranda M."/>
            <person name="Bell S.C."/>
            <person name="Webster N.S."/>
        </authorList>
    </citation>
    <scope>NUCLEOTIDE SEQUENCE</scope>
    <source>
        <strain evidence="10">SB0661_bin_32</strain>
    </source>
</reference>
<comment type="subcellular location">
    <subcellularLocation>
        <location evidence="1">Cell membrane</location>
    </subcellularLocation>
</comment>
<sequence length="303" mass="33167">MYVRFLAFDRRRRNPGIWRASLIPGGQLTSAAIIETRNLSYSYPGGISALSGVNLDIGQGEFVAIIGSNGSGKTTLVKQFNGLLKPSKGRVTVDGMDTRSTRVSELSRIVGFVFQNPDHQIFAYSVWEEAAFGLKLQKLDAESVERQTSEALQAVSLNDLRDRHPRALSRGQRQRLATASILALRTPVLVLDEPTTGQDFLSRRQIMELAVDLHAEGRTVLMVTHDMALAAEYATRVIVMQDGAAVCDASPKEVFGREEILKATGLDLPPAAKIARGLREYGFSDTPLTQAELVENLITAIRG</sequence>
<evidence type="ECO:0000256" key="7">
    <source>
        <dbReference type="ARBA" id="ARBA00022967"/>
    </source>
</evidence>
<dbReference type="PANTHER" id="PTHR43553:SF24">
    <property type="entry name" value="ENERGY-COUPLING FACTOR TRANSPORTER ATP-BINDING PROTEIN ECFA1"/>
    <property type="match status" value="1"/>
</dbReference>
<evidence type="ECO:0000313" key="10">
    <source>
        <dbReference type="EMBL" id="MYC97505.1"/>
    </source>
</evidence>
<keyword evidence="8" id="KW-0472">Membrane</keyword>
<evidence type="ECO:0000259" key="9">
    <source>
        <dbReference type="PROSITE" id="PS50893"/>
    </source>
</evidence>
<proteinExistence type="inferred from homology"/>
<dbReference type="InterPro" id="IPR050095">
    <property type="entry name" value="ECF_ABC_transporter_ATP-bd"/>
</dbReference>
<dbReference type="SUPFAM" id="SSF52540">
    <property type="entry name" value="P-loop containing nucleoside triphosphate hydrolases"/>
    <property type="match status" value="1"/>
</dbReference>
<dbReference type="CDD" id="cd03225">
    <property type="entry name" value="ABC_cobalt_CbiO_domain1"/>
    <property type="match status" value="1"/>
</dbReference>
<evidence type="ECO:0000256" key="8">
    <source>
        <dbReference type="ARBA" id="ARBA00023136"/>
    </source>
</evidence>
<feature type="domain" description="ABC transporter" evidence="9">
    <location>
        <begin position="34"/>
        <end position="267"/>
    </location>
</feature>
<gene>
    <name evidence="10" type="ORF">F4X14_21340</name>
</gene>
<evidence type="ECO:0000256" key="6">
    <source>
        <dbReference type="ARBA" id="ARBA00022840"/>
    </source>
</evidence>
<keyword evidence="4" id="KW-1003">Cell membrane</keyword>
<keyword evidence="6 10" id="KW-0067">ATP-binding</keyword>
<keyword evidence="5" id="KW-0547">Nucleotide-binding</keyword>
<keyword evidence="7" id="KW-1278">Translocase</keyword>
<dbReference type="InterPro" id="IPR015856">
    <property type="entry name" value="ABC_transpr_CbiO/EcfA_su"/>
</dbReference>